<name>A0ABW8CAJ4_9ACTN</name>
<dbReference type="SUPFAM" id="SSF48498">
    <property type="entry name" value="Tetracyclin repressor-like, C-terminal domain"/>
    <property type="match status" value="1"/>
</dbReference>
<evidence type="ECO:0000256" key="3">
    <source>
        <dbReference type="ARBA" id="ARBA00023163"/>
    </source>
</evidence>
<feature type="DNA-binding region" description="H-T-H motif" evidence="4">
    <location>
        <begin position="29"/>
        <end position="48"/>
    </location>
</feature>
<keyword evidence="3" id="KW-0804">Transcription</keyword>
<dbReference type="RefSeq" id="WP_399651162.1">
    <property type="nucleotide sequence ID" value="NZ_JBITYG010000006.1"/>
</dbReference>
<dbReference type="SUPFAM" id="SSF46689">
    <property type="entry name" value="Homeodomain-like"/>
    <property type="match status" value="1"/>
</dbReference>
<accession>A0ABW8CAJ4</accession>
<gene>
    <name evidence="6" type="ORF">ACIGXA_20555</name>
</gene>
<feature type="domain" description="HTH tetR-type" evidence="5">
    <location>
        <begin position="6"/>
        <end position="66"/>
    </location>
</feature>
<comment type="caution">
    <text evidence="6">The sequence shown here is derived from an EMBL/GenBank/DDBJ whole genome shotgun (WGS) entry which is preliminary data.</text>
</comment>
<dbReference type="Proteomes" id="UP001614394">
    <property type="component" value="Unassembled WGS sequence"/>
</dbReference>
<dbReference type="Pfam" id="PF16925">
    <property type="entry name" value="TetR_C_13"/>
    <property type="match status" value="1"/>
</dbReference>
<evidence type="ECO:0000313" key="7">
    <source>
        <dbReference type="Proteomes" id="UP001614394"/>
    </source>
</evidence>
<keyword evidence="2 4" id="KW-0238">DNA-binding</keyword>
<evidence type="ECO:0000256" key="1">
    <source>
        <dbReference type="ARBA" id="ARBA00023015"/>
    </source>
</evidence>
<protein>
    <submittedName>
        <fullName evidence="6">TetR/AcrR family transcriptional regulator</fullName>
    </submittedName>
</protein>
<evidence type="ECO:0000313" key="6">
    <source>
        <dbReference type="EMBL" id="MFI9102912.1"/>
    </source>
</evidence>
<sequence>MGRKQVWDQGEVLASAMGLFRRRGYLGASLRDLEEATGMHPGSLYRAFQSKEGLFSAALDAYNEQVVEGRVRVHLRDTQDPVAGIRSFFTSAFDANPGPEPDPGCLLTNTAVESYAVPQATEGVRRGLETIESGFADALTRARAQRLLPADLDVEMSAVQLLTLYQGLLVLVRSGTAPAKLHAITDGALASIGAGRSKTFQQADKSRMRNDDE</sequence>
<reference evidence="6 7" key="1">
    <citation type="submission" date="2024-10" db="EMBL/GenBank/DDBJ databases">
        <title>The Natural Products Discovery Center: Release of the First 8490 Sequenced Strains for Exploring Actinobacteria Biosynthetic Diversity.</title>
        <authorList>
            <person name="Kalkreuter E."/>
            <person name="Kautsar S.A."/>
            <person name="Yang D."/>
            <person name="Bader C.D."/>
            <person name="Teijaro C.N."/>
            <person name="Fluegel L."/>
            <person name="Davis C.M."/>
            <person name="Simpson J.R."/>
            <person name="Lauterbach L."/>
            <person name="Steele A.D."/>
            <person name="Gui C."/>
            <person name="Meng S."/>
            <person name="Li G."/>
            <person name="Viehrig K."/>
            <person name="Ye F."/>
            <person name="Su P."/>
            <person name="Kiefer A.F."/>
            <person name="Nichols A."/>
            <person name="Cepeda A.J."/>
            <person name="Yan W."/>
            <person name="Fan B."/>
            <person name="Jiang Y."/>
            <person name="Adhikari A."/>
            <person name="Zheng C.-J."/>
            <person name="Schuster L."/>
            <person name="Cowan T.M."/>
            <person name="Smanski M.J."/>
            <person name="Chevrette M.G."/>
            <person name="De Carvalho L.P.S."/>
            <person name="Shen B."/>
        </authorList>
    </citation>
    <scope>NUCLEOTIDE SEQUENCE [LARGE SCALE GENOMIC DNA]</scope>
    <source>
        <strain evidence="6 7">NPDC053399</strain>
    </source>
</reference>
<organism evidence="6 7">
    <name type="scientific">Streptomyces fildesensis</name>
    <dbReference type="NCBI Taxonomy" id="375757"/>
    <lineage>
        <taxon>Bacteria</taxon>
        <taxon>Bacillati</taxon>
        <taxon>Actinomycetota</taxon>
        <taxon>Actinomycetes</taxon>
        <taxon>Kitasatosporales</taxon>
        <taxon>Streptomycetaceae</taxon>
        <taxon>Streptomyces</taxon>
    </lineage>
</organism>
<dbReference type="InterPro" id="IPR001647">
    <property type="entry name" value="HTH_TetR"/>
</dbReference>
<dbReference type="InterPro" id="IPR009057">
    <property type="entry name" value="Homeodomain-like_sf"/>
</dbReference>
<dbReference type="Gene3D" id="1.10.10.60">
    <property type="entry name" value="Homeodomain-like"/>
    <property type="match status" value="1"/>
</dbReference>
<dbReference type="InterPro" id="IPR036271">
    <property type="entry name" value="Tet_transcr_reg_TetR-rel_C_sf"/>
</dbReference>
<dbReference type="EMBL" id="JBITYG010000006">
    <property type="protein sequence ID" value="MFI9102912.1"/>
    <property type="molecule type" value="Genomic_DNA"/>
</dbReference>
<proteinExistence type="predicted"/>
<evidence type="ECO:0000256" key="2">
    <source>
        <dbReference type="ARBA" id="ARBA00023125"/>
    </source>
</evidence>
<dbReference type="PROSITE" id="PS50977">
    <property type="entry name" value="HTH_TETR_2"/>
    <property type="match status" value="1"/>
</dbReference>
<dbReference type="PANTHER" id="PTHR47506">
    <property type="entry name" value="TRANSCRIPTIONAL REGULATORY PROTEIN"/>
    <property type="match status" value="1"/>
</dbReference>
<dbReference type="InterPro" id="IPR011075">
    <property type="entry name" value="TetR_C"/>
</dbReference>
<keyword evidence="7" id="KW-1185">Reference proteome</keyword>
<evidence type="ECO:0000256" key="4">
    <source>
        <dbReference type="PROSITE-ProRule" id="PRU00335"/>
    </source>
</evidence>
<dbReference type="PANTHER" id="PTHR47506:SF1">
    <property type="entry name" value="HTH-TYPE TRANSCRIPTIONAL REGULATOR YJDC"/>
    <property type="match status" value="1"/>
</dbReference>
<dbReference type="PRINTS" id="PR00455">
    <property type="entry name" value="HTHTETR"/>
</dbReference>
<dbReference type="Pfam" id="PF00440">
    <property type="entry name" value="TetR_N"/>
    <property type="match status" value="1"/>
</dbReference>
<dbReference type="Gene3D" id="1.10.357.10">
    <property type="entry name" value="Tetracycline Repressor, domain 2"/>
    <property type="match status" value="1"/>
</dbReference>
<keyword evidence="1" id="KW-0805">Transcription regulation</keyword>
<evidence type="ECO:0000259" key="5">
    <source>
        <dbReference type="PROSITE" id="PS50977"/>
    </source>
</evidence>